<dbReference type="InterPro" id="IPR003821">
    <property type="entry name" value="DXP_reductoisomerase"/>
</dbReference>
<organism evidence="13 14">
    <name type="scientific">Pseudochelatococcus contaminans</name>
    <dbReference type="NCBI Taxonomy" id="1538103"/>
    <lineage>
        <taxon>Bacteria</taxon>
        <taxon>Pseudomonadati</taxon>
        <taxon>Pseudomonadota</taxon>
        <taxon>Alphaproteobacteria</taxon>
        <taxon>Hyphomicrobiales</taxon>
        <taxon>Chelatococcaceae</taxon>
        <taxon>Pseudochelatococcus</taxon>
    </lineage>
</organism>
<evidence type="ECO:0000256" key="4">
    <source>
        <dbReference type="ARBA" id="ARBA00022857"/>
    </source>
</evidence>
<dbReference type="EC" id="1.1.1.267" evidence="9"/>
<comment type="catalytic activity">
    <reaction evidence="8">
        <text>2-C-methyl-D-erythritol 4-phosphate + NADP(+) = 1-deoxy-D-xylulose 5-phosphate + NADPH + H(+)</text>
        <dbReference type="Rhea" id="RHEA:13717"/>
        <dbReference type="ChEBI" id="CHEBI:15378"/>
        <dbReference type="ChEBI" id="CHEBI:57783"/>
        <dbReference type="ChEBI" id="CHEBI:57792"/>
        <dbReference type="ChEBI" id="CHEBI:58262"/>
        <dbReference type="ChEBI" id="CHEBI:58349"/>
        <dbReference type="EC" id="1.1.1.267"/>
    </reaction>
    <physiologicalReaction direction="right-to-left" evidence="8">
        <dbReference type="Rhea" id="RHEA:13719"/>
    </physiologicalReaction>
</comment>
<dbReference type="SUPFAM" id="SSF51735">
    <property type="entry name" value="NAD(P)-binding Rossmann-fold domains"/>
    <property type="match status" value="1"/>
</dbReference>
<keyword evidence="14" id="KW-1185">Reference proteome</keyword>
<dbReference type="SUPFAM" id="SSF69055">
    <property type="entry name" value="1-deoxy-D-xylulose-5-phosphate reductoisomerase, C-terminal domain"/>
    <property type="match status" value="1"/>
</dbReference>
<dbReference type="AlphaFoldDB" id="A0A7W5Z4F0"/>
<dbReference type="Gene3D" id="1.10.1740.10">
    <property type="match status" value="1"/>
</dbReference>
<dbReference type="Gene3D" id="3.40.50.720">
    <property type="entry name" value="NAD(P)-binding Rossmann-like Domain"/>
    <property type="match status" value="1"/>
</dbReference>
<keyword evidence="13" id="KW-0413">Isomerase</keyword>
<feature type="binding site" evidence="9">
    <location>
        <position position="154"/>
    </location>
    <ligand>
        <name>1-deoxy-D-xylulose 5-phosphate</name>
        <dbReference type="ChEBI" id="CHEBI:57792"/>
    </ligand>
</feature>
<proteinExistence type="inferred from homology"/>
<feature type="binding site" evidence="9">
    <location>
        <position position="66"/>
    </location>
    <ligand>
        <name>NADPH</name>
        <dbReference type="ChEBI" id="CHEBI:57783"/>
    </ligand>
</feature>
<dbReference type="GO" id="GO:0051484">
    <property type="term" value="P:isopentenyl diphosphate biosynthetic process, methylerythritol 4-phosphate pathway involved in terpenoid biosynthetic process"/>
    <property type="evidence" value="ECO:0007669"/>
    <property type="project" value="TreeGrafter"/>
</dbReference>
<dbReference type="InterPro" id="IPR026877">
    <property type="entry name" value="DXPR_C"/>
</dbReference>
<dbReference type="GO" id="GO:0070402">
    <property type="term" value="F:NADPH binding"/>
    <property type="evidence" value="ECO:0007669"/>
    <property type="project" value="InterPro"/>
</dbReference>
<evidence type="ECO:0000256" key="6">
    <source>
        <dbReference type="ARBA" id="ARBA00023211"/>
    </source>
</evidence>
<sequence length="435" mass="45616">MVFQLSISHVSENFCSCKLPSLGNALKAAMKTRVVILGATGSVGKSVASVIAEHRELFQVEAVVGGSDPVSLAAMACHLGAGFAAIADASQADALRCALVDVGYAIDSGAGSSAINEAVDRDCDLVVAAIAGVAGLRPTYRAIRRGRKIALANKETLVSAGAVFMREAAAQGVEILPLDSEHNALWQALAGAPGDDVESMVLTASGGPFLNWSAQAIAAAIPEQALKHPNYSMGAKISIDSATMMNKGLEVIEAHYLFGVDHTRLKVLVHPQQIVHGLVNFCDGSVVAGLAAPDMRIPAAHCLGVGCKADQRDESVRGSRLRTTLPRLDLATIGRLDFIHPDTGRFPALALALEALAEGGSMPTVLNAANEVAVSAFLRRHIGFNEIASLVRAACEAFAKAANMAPESIDHAMEIDSLSREWMHKRLTLADFEAT</sequence>
<name>A0A7W5Z4F0_9HYPH</name>
<comment type="function">
    <text evidence="9">Catalyzes the NADPH-dependent rearrangement and reduction of 1-deoxy-D-xylulose-5-phosphate (DXP) to 2-C-methyl-D-erythritol 4-phosphate (MEP).</text>
</comment>
<feature type="binding site" evidence="9">
    <location>
        <position position="241"/>
    </location>
    <ligand>
        <name>1-deoxy-D-xylulose 5-phosphate</name>
        <dbReference type="ChEBI" id="CHEBI:57792"/>
    </ligand>
</feature>
<feature type="binding site" evidence="9">
    <location>
        <position position="155"/>
    </location>
    <ligand>
        <name>NADPH</name>
        <dbReference type="ChEBI" id="CHEBI:57783"/>
    </ligand>
</feature>
<comment type="similarity">
    <text evidence="2 9">Belongs to the DXR family.</text>
</comment>
<keyword evidence="3 9" id="KW-0479">Metal-binding</keyword>
<dbReference type="GO" id="GO:0030604">
    <property type="term" value="F:1-deoxy-D-xylulose-5-phosphate reductoisomerase activity"/>
    <property type="evidence" value="ECO:0007669"/>
    <property type="project" value="UniProtKB-UniRule"/>
</dbReference>
<gene>
    <name evidence="9" type="primary">dxr</name>
    <name evidence="13" type="ORF">FHS81_001995</name>
</gene>
<feature type="domain" description="1-deoxy-D-xylulose 5-phosphate reductoisomerase C-terminal" evidence="11">
    <location>
        <begin position="175"/>
        <end position="258"/>
    </location>
</feature>
<evidence type="ECO:0000256" key="7">
    <source>
        <dbReference type="ARBA" id="ARBA00023229"/>
    </source>
</evidence>
<dbReference type="PIRSF" id="PIRSF006205">
    <property type="entry name" value="Dxp_reductismrs"/>
    <property type="match status" value="1"/>
</dbReference>
<feature type="binding site" evidence="9">
    <location>
        <position position="205"/>
    </location>
    <ligand>
        <name>1-deoxy-D-xylulose 5-phosphate</name>
        <dbReference type="ChEBI" id="CHEBI:57792"/>
    </ligand>
</feature>
<evidence type="ECO:0000313" key="14">
    <source>
        <dbReference type="Proteomes" id="UP000537592"/>
    </source>
</evidence>
<feature type="binding site" evidence="9">
    <location>
        <position position="41"/>
    </location>
    <ligand>
        <name>NADPH</name>
        <dbReference type="ChEBI" id="CHEBI:57783"/>
    </ligand>
</feature>
<dbReference type="FunFam" id="3.40.50.720:FF:000045">
    <property type="entry name" value="1-deoxy-D-xylulose 5-phosphate reductoisomerase"/>
    <property type="match status" value="1"/>
</dbReference>
<evidence type="ECO:0000313" key="13">
    <source>
        <dbReference type="EMBL" id="MBB3809907.1"/>
    </source>
</evidence>
<evidence type="ECO:0000259" key="12">
    <source>
        <dbReference type="Pfam" id="PF13288"/>
    </source>
</evidence>
<keyword evidence="4 9" id="KW-0521">NADP</keyword>
<dbReference type="GO" id="GO:0030145">
    <property type="term" value="F:manganese ion binding"/>
    <property type="evidence" value="ECO:0007669"/>
    <property type="project" value="TreeGrafter"/>
</dbReference>
<accession>A0A7W5Z4F0</accession>
<keyword evidence="7 9" id="KW-0414">Isoprene biosynthesis</keyword>
<evidence type="ECO:0000259" key="11">
    <source>
        <dbReference type="Pfam" id="PF08436"/>
    </source>
</evidence>
<dbReference type="HAMAP" id="MF_00183">
    <property type="entry name" value="DXP_reductoisom"/>
    <property type="match status" value="1"/>
</dbReference>
<dbReference type="PANTHER" id="PTHR30525">
    <property type="entry name" value="1-DEOXY-D-XYLULOSE 5-PHOSPHATE REDUCTOISOMERASE"/>
    <property type="match status" value="1"/>
</dbReference>
<dbReference type="UniPathway" id="UPA00056">
    <property type="reaction ID" value="UER00092"/>
</dbReference>
<evidence type="ECO:0000256" key="2">
    <source>
        <dbReference type="ARBA" id="ARBA00006825"/>
    </source>
</evidence>
<evidence type="ECO:0000256" key="9">
    <source>
        <dbReference type="HAMAP-Rule" id="MF_00183"/>
    </source>
</evidence>
<feature type="binding site" evidence="9">
    <location>
        <position position="247"/>
    </location>
    <ligand>
        <name>1-deoxy-D-xylulose 5-phosphate</name>
        <dbReference type="ChEBI" id="CHEBI:57792"/>
    </ligand>
</feature>
<reference evidence="13 14" key="1">
    <citation type="submission" date="2020-08" db="EMBL/GenBank/DDBJ databases">
        <title>Genomic Encyclopedia of Type Strains, Phase IV (KMG-IV): sequencing the most valuable type-strain genomes for metagenomic binning, comparative biology and taxonomic classification.</title>
        <authorList>
            <person name="Goeker M."/>
        </authorList>
    </citation>
    <scope>NUCLEOTIDE SEQUENCE [LARGE SCALE GENOMIC DNA]</scope>
    <source>
        <strain evidence="13 14">DSM 28760</strain>
    </source>
</reference>
<dbReference type="PANTHER" id="PTHR30525:SF0">
    <property type="entry name" value="1-DEOXY-D-XYLULOSE 5-PHOSPHATE REDUCTOISOMERASE, CHLOROPLASTIC"/>
    <property type="match status" value="1"/>
</dbReference>
<feature type="binding site" evidence="9">
    <location>
        <position position="179"/>
    </location>
    <ligand>
        <name>Mn(2+)</name>
        <dbReference type="ChEBI" id="CHEBI:29035"/>
    </ligand>
</feature>
<protein>
    <recommendedName>
        <fullName evidence="9">1-deoxy-D-xylulose 5-phosphate reductoisomerase</fullName>
        <shortName evidence="9">DXP reductoisomerase</shortName>
        <ecNumber evidence="9">1.1.1.267</ecNumber>
    </recommendedName>
    <alternativeName>
        <fullName evidence="9">1-deoxyxylulose-5-phosphate reductoisomerase</fullName>
    </alternativeName>
    <alternativeName>
        <fullName evidence="9">2-C-methyl-D-erythritol 4-phosphate synthase</fullName>
    </alternativeName>
</protein>
<comment type="pathway">
    <text evidence="1 9">Isoprenoid biosynthesis; isopentenyl diphosphate biosynthesis via DXP pathway; isopentenyl diphosphate from 1-deoxy-D-xylulose 5-phosphate: step 1/6.</text>
</comment>
<dbReference type="Pfam" id="PF02670">
    <property type="entry name" value="DXP_reductoisom"/>
    <property type="match status" value="1"/>
</dbReference>
<comment type="cofactor">
    <cofactor evidence="9">
        <name>Mg(2+)</name>
        <dbReference type="ChEBI" id="CHEBI:18420"/>
    </cofactor>
    <cofactor evidence="9">
        <name>Mn(2+)</name>
        <dbReference type="ChEBI" id="CHEBI:29035"/>
    </cofactor>
</comment>
<evidence type="ECO:0000259" key="10">
    <source>
        <dbReference type="Pfam" id="PF02670"/>
    </source>
</evidence>
<feature type="binding site" evidence="9">
    <location>
        <position position="43"/>
    </location>
    <ligand>
        <name>NADPH</name>
        <dbReference type="ChEBI" id="CHEBI:57783"/>
    </ligand>
</feature>
<feature type="binding site" evidence="9">
    <location>
        <position position="246"/>
    </location>
    <ligand>
        <name>1-deoxy-D-xylulose 5-phosphate</name>
        <dbReference type="ChEBI" id="CHEBI:57792"/>
    </ligand>
</feature>
<evidence type="ECO:0000256" key="1">
    <source>
        <dbReference type="ARBA" id="ARBA00005094"/>
    </source>
</evidence>
<evidence type="ECO:0000256" key="3">
    <source>
        <dbReference type="ARBA" id="ARBA00022723"/>
    </source>
</evidence>
<keyword evidence="6 9" id="KW-0464">Manganese</keyword>
<feature type="binding site" evidence="9">
    <location>
        <position position="250"/>
    </location>
    <ligand>
        <name>1-deoxy-D-xylulose 5-phosphate</name>
        <dbReference type="ChEBI" id="CHEBI:57792"/>
    </ligand>
</feature>
<keyword evidence="5 9" id="KW-0560">Oxidoreductase</keyword>
<dbReference type="NCBIfam" id="TIGR00243">
    <property type="entry name" value="Dxr"/>
    <property type="match status" value="1"/>
</dbReference>
<feature type="binding site" evidence="9">
    <location>
        <position position="250"/>
    </location>
    <ligand>
        <name>Mn(2+)</name>
        <dbReference type="ChEBI" id="CHEBI:29035"/>
    </ligand>
</feature>
<dbReference type="Pfam" id="PF08436">
    <property type="entry name" value="DXP_redisom_C"/>
    <property type="match status" value="1"/>
</dbReference>
<dbReference type="SUPFAM" id="SSF55347">
    <property type="entry name" value="Glyceraldehyde-3-phosphate dehydrogenase-like, C-terminal domain"/>
    <property type="match status" value="1"/>
</dbReference>
<keyword evidence="9" id="KW-0460">Magnesium</keyword>
<dbReference type="InterPro" id="IPR036169">
    <property type="entry name" value="DXPR_C_sf"/>
</dbReference>
<dbReference type="InterPro" id="IPR013512">
    <property type="entry name" value="DXP_reductoisomerase_N"/>
</dbReference>
<comment type="caution">
    <text evidence="13">The sequence shown here is derived from an EMBL/GenBank/DDBJ whole genome shotgun (WGS) entry which is preliminary data.</text>
</comment>
<feature type="binding site" evidence="9">
    <location>
        <position position="153"/>
    </location>
    <ligand>
        <name>NADPH</name>
        <dbReference type="ChEBI" id="CHEBI:57783"/>
    </ligand>
</feature>
<feature type="binding site" evidence="9">
    <location>
        <position position="181"/>
    </location>
    <ligand>
        <name>Mn(2+)</name>
        <dbReference type="ChEBI" id="CHEBI:29035"/>
    </ligand>
</feature>
<dbReference type="RefSeq" id="WP_343052466.1">
    <property type="nucleotide sequence ID" value="NZ_JACICC010000004.1"/>
</dbReference>
<feature type="binding site" evidence="9">
    <location>
        <position position="234"/>
    </location>
    <ligand>
        <name>NADPH</name>
        <dbReference type="ChEBI" id="CHEBI:57783"/>
    </ligand>
</feature>
<dbReference type="GO" id="GO:0016853">
    <property type="term" value="F:isomerase activity"/>
    <property type="evidence" value="ECO:0007669"/>
    <property type="project" value="UniProtKB-KW"/>
</dbReference>
<feature type="domain" description="DXP reductoisomerase C-terminal" evidence="12">
    <location>
        <begin position="290"/>
        <end position="421"/>
    </location>
</feature>
<dbReference type="InterPro" id="IPR013644">
    <property type="entry name" value="DXP_reductoisomerase_C"/>
</dbReference>
<feature type="binding site" evidence="9">
    <location>
        <position position="42"/>
    </location>
    <ligand>
        <name>NADPH</name>
        <dbReference type="ChEBI" id="CHEBI:57783"/>
    </ligand>
</feature>
<evidence type="ECO:0000256" key="5">
    <source>
        <dbReference type="ARBA" id="ARBA00023002"/>
    </source>
</evidence>
<feature type="domain" description="1-deoxy-D-xylulose 5-phosphate reductoisomerase N-terminal" evidence="10">
    <location>
        <begin position="34"/>
        <end position="161"/>
    </location>
</feature>
<feature type="binding site" evidence="9">
    <location>
        <position position="40"/>
    </location>
    <ligand>
        <name>NADPH</name>
        <dbReference type="ChEBI" id="CHEBI:57783"/>
    </ligand>
</feature>
<comment type="caution">
    <text evidence="9">Lacks conserved residue(s) required for the propagation of feature annotation.</text>
</comment>
<feature type="binding site" evidence="9">
    <location>
        <position position="228"/>
    </location>
    <ligand>
        <name>1-deoxy-D-xylulose 5-phosphate</name>
        <dbReference type="ChEBI" id="CHEBI:57792"/>
    </ligand>
</feature>
<dbReference type="Pfam" id="PF13288">
    <property type="entry name" value="DXPR_C"/>
    <property type="match status" value="1"/>
</dbReference>
<dbReference type="EMBL" id="JACICC010000004">
    <property type="protein sequence ID" value="MBB3809907.1"/>
    <property type="molecule type" value="Genomic_DNA"/>
</dbReference>
<feature type="binding site" evidence="9">
    <location>
        <position position="181"/>
    </location>
    <ligand>
        <name>1-deoxy-D-xylulose 5-phosphate</name>
        <dbReference type="ChEBI" id="CHEBI:57792"/>
    </ligand>
</feature>
<feature type="binding site" evidence="9">
    <location>
        <position position="180"/>
    </location>
    <ligand>
        <name>1-deoxy-D-xylulose 5-phosphate</name>
        <dbReference type="ChEBI" id="CHEBI:57792"/>
    </ligand>
</feature>
<dbReference type="Proteomes" id="UP000537592">
    <property type="component" value="Unassembled WGS sequence"/>
</dbReference>
<dbReference type="InterPro" id="IPR036291">
    <property type="entry name" value="NAD(P)-bd_dom_sf"/>
</dbReference>
<evidence type="ECO:0000256" key="8">
    <source>
        <dbReference type="ARBA" id="ARBA00048543"/>
    </source>
</evidence>